<feature type="region of interest" description="Disordered" evidence="1">
    <location>
        <begin position="325"/>
        <end position="376"/>
    </location>
</feature>
<dbReference type="InterPro" id="IPR029134">
    <property type="entry name" value="DUF4647"/>
</dbReference>
<evidence type="ECO:0000313" key="2">
    <source>
        <dbReference type="EMBL" id="KAK9392204.1"/>
    </source>
</evidence>
<feature type="compositionally biased region" description="Basic and acidic residues" evidence="1">
    <location>
        <begin position="544"/>
        <end position="570"/>
    </location>
</feature>
<dbReference type="PANTHER" id="PTHR36130:SF1">
    <property type="entry name" value="RIKEN CDNA 4933430I17 GENE"/>
    <property type="match status" value="1"/>
</dbReference>
<proteinExistence type="predicted"/>
<comment type="caution">
    <text evidence="2">The sequence shown here is derived from an EMBL/GenBank/DDBJ whole genome shotgun (WGS) entry which is preliminary data.</text>
</comment>
<reference evidence="2 3" key="1">
    <citation type="journal article" date="2024" name="Proc. Natl. Acad. Sci. U.S.A.">
        <title>The genetic regulatory architecture and epigenomic basis for age-related changes in rattlesnake venom.</title>
        <authorList>
            <person name="Hogan M.P."/>
            <person name="Holding M.L."/>
            <person name="Nystrom G.S."/>
            <person name="Colston T.J."/>
            <person name="Bartlett D.A."/>
            <person name="Mason A.J."/>
            <person name="Ellsworth S.A."/>
            <person name="Rautsaw R.M."/>
            <person name="Lawrence K.C."/>
            <person name="Strickland J.L."/>
            <person name="He B."/>
            <person name="Fraser P."/>
            <person name="Margres M.J."/>
            <person name="Gilbert D.M."/>
            <person name="Gibbs H.L."/>
            <person name="Parkinson C.L."/>
            <person name="Rokyta D.R."/>
        </authorList>
    </citation>
    <scope>NUCLEOTIDE SEQUENCE [LARGE SCALE GENOMIC DNA]</scope>
    <source>
        <strain evidence="2">DRR0105</strain>
    </source>
</reference>
<keyword evidence="3" id="KW-1185">Reference proteome</keyword>
<gene>
    <name evidence="2" type="ORF">NXF25_017048</name>
</gene>
<feature type="compositionally biased region" description="Pro residues" evidence="1">
    <location>
        <begin position="33"/>
        <end position="42"/>
    </location>
</feature>
<feature type="region of interest" description="Disordered" evidence="1">
    <location>
        <begin position="1"/>
        <end position="70"/>
    </location>
</feature>
<evidence type="ECO:0000313" key="3">
    <source>
        <dbReference type="Proteomes" id="UP001474421"/>
    </source>
</evidence>
<protein>
    <submittedName>
        <fullName evidence="2">Uncharacterized protein</fullName>
    </submittedName>
</protein>
<dbReference type="PANTHER" id="PTHR36130">
    <property type="entry name" value="RIKEN CDNA 4933430I17 GENE"/>
    <property type="match status" value="1"/>
</dbReference>
<feature type="compositionally biased region" description="Pro residues" evidence="1">
    <location>
        <begin position="1"/>
        <end position="10"/>
    </location>
</feature>
<organism evidence="2 3">
    <name type="scientific">Crotalus adamanteus</name>
    <name type="common">Eastern diamondback rattlesnake</name>
    <dbReference type="NCBI Taxonomy" id="8729"/>
    <lineage>
        <taxon>Eukaryota</taxon>
        <taxon>Metazoa</taxon>
        <taxon>Chordata</taxon>
        <taxon>Craniata</taxon>
        <taxon>Vertebrata</taxon>
        <taxon>Euteleostomi</taxon>
        <taxon>Lepidosauria</taxon>
        <taxon>Squamata</taxon>
        <taxon>Bifurcata</taxon>
        <taxon>Unidentata</taxon>
        <taxon>Episquamata</taxon>
        <taxon>Toxicofera</taxon>
        <taxon>Serpentes</taxon>
        <taxon>Colubroidea</taxon>
        <taxon>Viperidae</taxon>
        <taxon>Crotalinae</taxon>
        <taxon>Crotalus</taxon>
    </lineage>
</organism>
<dbReference type="Pfam" id="PF15504">
    <property type="entry name" value="DUF4647"/>
    <property type="match status" value="1"/>
</dbReference>
<dbReference type="AlphaFoldDB" id="A0AAW1AR36"/>
<accession>A0AAW1AR36</accession>
<feature type="compositionally biased region" description="Pro residues" evidence="1">
    <location>
        <begin position="578"/>
        <end position="590"/>
    </location>
</feature>
<sequence length="604" mass="66144">MGTRPAPPSPRAALPGPGSGEGGHLSRKAERPASPPARPGPPLTAGELESRAEPDRWPAPPRPACTALGGREEPFAGLVGKEPDGRDAICGAIEAQGFTVSRRLLTAMGTINIGGQWDETICNMIACQHPPCWESMRRIESGHPHILLKNIIIPGKDSPAFEGKLPTLKIVDLPLHYPQRERVKCVGSFGSSSKTISSSKEAKNCFSNSTLNDGWIPPISVLSSERNPFPGLNSRMASQTLHFPPISFTCLREPEKMQVTDLAEFVVHRLGSQPACGNTIVRWVPDMRPRFLQSENGRVKAPPERVCVKDLALGSLLSLEDHLGTKRKKSNTVPTGGQPYFRHLRRNQKSNNKSSSVGHQRNADDSLLRTRQHPVPTLRLLLQNEEGVTRERKRGKALLETKETLAAPFIVQKAPSFDRPEAKIPVKDKDSGRRLGRKPTIISGGSLVLRRLMIEQLGDAGNPQDEKGGGLLEHSQMPPEPAAGNCKLQTSPRIFAKRKSCVKFMEYKSNTARLGMEGCDPFASCLPKAEFRYRQYCKHLASRKEARLPPAERDASDISREAWPEEDSRGASETFAPLRPPGPPPPPPSPLLFENSPNSPPGFS</sequence>
<feature type="region of interest" description="Disordered" evidence="1">
    <location>
        <begin position="544"/>
        <end position="604"/>
    </location>
</feature>
<name>A0AAW1AR36_CROAD</name>
<dbReference type="EMBL" id="JAOTOJ010000016">
    <property type="protein sequence ID" value="KAK9392204.1"/>
    <property type="molecule type" value="Genomic_DNA"/>
</dbReference>
<evidence type="ECO:0000256" key="1">
    <source>
        <dbReference type="SAM" id="MobiDB-lite"/>
    </source>
</evidence>
<dbReference type="Proteomes" id="UP001474421">
    <property type="component" value="Unassembled WGS sequence"/>
</dbReference>